<keyword evidence="3" id="KW-1185">Reference proteome</keyword>
<dbReference type="RefSeq" id="WP_008093020.1">
    <property type="nucleotide sequence ID" value="NZ_AOLG01000012.1"/>
</dbReference>
<protein>
    <submittedName>
        <fullName evidence="2">Uncharacterized protein</fullName>
    </submittedName>
</protein>
<evidence type="ECO:0000313" key="3">
    <source>
        <dbReference type="Proteomes" id="UP000011559"/>
    </source>
</evidence>
<gene>
    <name evidence="2" type="ORF">C457_06671</name>
</gene>
<organism evidence="2 3">
    <name type="scientific">Haloferax prahovense (strain DSM 18310 / JCM 13924 / TL6)</name>
    <dbReference type="NCBI Taxonomy" id="1227461"/>
    <lineage>
        <taxon>Archaea</taxon>
        <taxon>Methanobacteriati</taxon>
        <taxon>Methanobacteriota</taxon>
        <taxon>Stenosarchaea group</taxon>
        <taxon>Halobacteria</taxon>
        <taxon>Halobacteriales</taxon>
        <taxon>Haloferacaceae</taxon>
        <taxon>Haloferax</taxon>
    </lineage>
</organism>
<feature type="transmembrane region" description="Helical" evidence="1">
    <location>
        <begin position="40"/>
        <end position="58"/>
    </location>
</feature>
<accession>M0GHH4</accession>
<proteinExistence type="predicted"/>
<name>M0GHH4_HALPT</name>
<keyword evidence="1" id="KW-0812">Transmembrane</keyword>
<keyword evidence="1" id="KW-1133">Transmembrane helix</keyword>
<dbReference type="EMBL" id="AOLG01000012">
    <property type="protein sequence ID" value="ELZ71711.1"/>
    <property type="molecule type" value="Genomic_DNA"/>
</dbReference>
<dbReference type="AlphaFoldDB" id="M0GHH4"/>
<feature type="transmembrane region" description="Helical" evidence="1">
    <location>
        <begin position="65"/>
        <end position="84"/>
    </location>
</feature>
<reference evidence="2 3" key="1">
    <citation type="journal article" date="2014" name="PLoS Genet.">
        <title>Phylogenetically driven sequencing of extremely halophilic archaea reveals strategies for static and dynamic osmo-response.</title>
        <authorList>
            <person name="Becker E.A."/>
            <person name="Seitzer P.M."/>
            <person name="Tritt A."/>
            <person name="Larsen D."/>
            <person name="Krusor M."/>
            <person name="Yao A.I."/>
            <person name="Wu D."/>
            <person name="Madern D."/>
            <person name="Eisen J.A."/>
            <person name="Darling A.E."/>
            <person name="Facciotti M.T."/>
        </authorList>
    </citation>
    <scope>NUCLEOTIDE SEQUENCE [LARGE SCALE GENOMIC DNA]</scope>
    <source>
        <strain evidence="3">DSM 18310 / JCM 13924 / TL6</strain>
    </source>
</reference>
<keyword evidence="1" id="KW-0472">Membrane</keyword>
<dbReference type="PATRIC" id="fig|1227461.3.peg.1348"/>
<dbReference type="Proteomes" id="UP000011559">
    <property type="component" value="Unassembled WGS sequence"/>
</dbReference>
<evidence type="ECO:0000313" key="2">
    <source>
        <dbReference type="EMBL" id="ELZ71711.1"/>
    </source>
</evidence>
<evidence type="ECO:0000256" key="1">
    <source>
        <dbReference type="SAM" id="Phobius"/>
    </source>
</evidence>
<sequence length="85" mass="8711">MEKQPRDLRRDGALVLIGLAGLVALQVLVPTDSVTGVAEIFRGGLFGGSVSVMAAGVFRVPDEQAVRLTAAVAAGFALGSLSFLL</sequence>
<feature type="transmembrane region" description="Helical" evidence="1">
    <location>
        <begin position="12"/>
        <end position="28"/>
    </location>
</feature>
<comment type="caution">
    <text evidence="2">The sequence shown here is derived from an EMBL/GenBank/DDBJ whole genome shotgun (WGS) entry which is preliminary data.</text>
</comment>
<dbReference type="OrthoDB" id="293586at2157"/>